<evidence type="ECO:0000313" key="4">
    <source>
        <dbReference type="Proteomes" id="UP000007756"/>
    </source>
</evidence>
<dbReference type="PATRIC" id="fig|722438.3.peg.2"/>
<evidence type="ECO:0000256" key="1">
    <source>
        <dbReference type="ARBA" id="ARBA00023186"/>
    </source>
</evidence>
<evidence type="ECO:0000259" key="2">
    <source>
        <dbReference type="PROSITE" id="PS50076"/>
    </source>
</evidence>
<dbReference type="PROSITE" id="PS50076">
    <property type="entry name" value="DNAJ_2"/>
    <property type="match status" value="1"/>
</dbReference>
<dbReference type="RefSeq" id="WP_010874359.1">
    <property type="nucleotide sequence ID" value="NZ_CP010546.1"/>
</dbReference>
<name>A0A0H3DL41_MYCPB</name>
<accession>A0A0H3DL41</accession>
<dbReference type="InterPro" id="IPR001623">
    <property type="entry name" value="DnaJ_domain"/>
</dbReference>
<dbReference type="Gene3D" id="1.10.287.110">
    <property type="entry name" value="DnaJ domain"/>
    <property type="match status" value="1"/>
</dbReference>
<dbReference type="GO" id="GO:0051787">
    <property type="term" value="F:misfolded protein binding"/>
    <property type="evidence" value="ECO:0007669"/>
    <property type="project" value="TreeGrafter"/>
</dbReference>
<evidence type="ECO:0000313" key="3">
    <source>
        <dbReference type="EMBL" id="ADK87105.1"/>
    </source>
</evidence>
<dbReference type="AlphaFoldDB" id="A0A0H3DL41"/>
<dbReference type="EMBL" id="CP002077">
    <property type="protein sequence ID" value="ADK87105.1"/>
    <property type="molecule type" value="Genomic_DNA"/>
</dbReference>
<keyword evidence="1" id="KW-0143">Chaperone</keyword>
<dbReference type="CDD" id="cd06257">
    <property type="entry name" value="DnaJ"/>
    <property type="match status" value="1"/>
</dbReference>
<feature type="domain" description="J" evidence="2">
    <location>
        <begin position="2"/>
        <end position="64"/>
    </location>
</feature>
<dbReference type="SMR" id="A0A0H3DL41"/>
<dbReference type="GeneID" id="66609359"/>
<dbReference type="Proteomes" id="UP000007756">
    <property type="component" value="Chromosome"/>
</dbReference>
<protein>
    <submittedName>
        <fullName evidence="3">DnaJ domain protein</fullName>
    </submittedName>
</protein>
<reference evidence="3 4" key="1">
    <citation type="journal article" date="2010" name="Appl. Environ. Microbiol.">
        <title>Targeted chromosomal knockouts in Mycoplasma pneumoniae.</title>
        <authorList>
            <person name="Krishnakumar R."/>
            <person name="Assad-Garcia N."/>
            <person name="Benders G.A."/>
            <person name="Phan Q."/>
            <person name="Montague M.G."/>
            <person name="Glass J.I."/>
        </authorList>
    </citation>
    <scope>NUCLEOTIDE SEQUENCE [LARGE SCALE GENOMIC DNA]</scope>
    <source>
        <strain evidence="4">ATCC 15531 / DSM 22911 / NBRC 14401 / NCTC 10119 / FH</strain>
    </source>
</reference>
<dbReference type="SUPFAM" id="SSF46565">
    <property type="entry name" value="Chaperone J-domain"/>
    <property type="match status" value="1"/>
</dbReference>
<dbReference type="InterPro" id="IPR051948">
    <property type="entry name" value="Hsp70_co-chaperone_J-domain"/>
</dbReference>
<proteinExistence type="predicted"/>
<dbReference type="InterPro" id="IPR036869">
    <property type="entry name" value="J_dom_sf"/>
</dbReference>
<dbReference type="PANTHER" id="PTHR44360">
    <property type="entry name" value="DNAJ HOMOLOG SUBFAMILY B MEMBER 9"/>
    <property type="match status" value="1"/>
</dbReference>
<dbReference type="STRING" id="722438.F539_00010"/>
<gene>
    <name evidence="3" type="primary">dnaJ</name>
    <name evidence="3" type="ordered locus">MPNE_0002</name>
</gene>
<dbReference type="GO" id="GO:0051087">
    <property type="term" value="F:protein-folding chaperone binding"/>
    <property type="evidence" value="ECO:0007669"/>
    <property type="project" value="TreeGrafter"/>
</dbReference>
<dbReference type="HOGENOM" id="CLU_896645_0_0_14"/>
<dbReference type="InterPro" id="IPR018253">
    <property type="entry name" value="DnaJ_domain_CS"/>
</dbReference>
<dbReference type="PROSITE" id="PS00636">
    <property type="entry name" value="DNAJ_1"/>
    <property type="match status" value="1"/>
</dbReference>
<dbReference type="PANTHER" id="PTHR44360:SF1">
    <property type="entry name" value="DNAJ HOMOLOG SUBFAMILY B MEMBER 9"/>
    <property type="match status" value="1"/>
</dbReference>
<dbReference type="KEGG" id="mpj:MPNE_0002"/>
<organism evidence="3 4">
    <name type="scientific">Mycoplasmoides pneumoniae (strain ATCC 15531 / DSM 23978 / CIP 103766 / NBRC 14401 / NCTC 10119 / FH)</name>
    <name type="common">Mycoplasma pneumoniae</name>
    <dbReference type="NCBI Taxonomy" id="722438"/>
    <lineage>
        <taxon>Bacteria</taxon>
        <taxon>Bacillati</taxon>
        <taxon>Mycoplasmatota</taxon>
        <taxon>Mycoplasmoidales</taxon>
        <taxon>Mycoplasmoidaceae</taxon>
        <taxon>Mycoplasmoides</taxon>
    </lineage>
</organism>
<dbReference type="Pfam" id="PF00226">
    <property type="entry name" value="DnaJ"/>
    <property type="match status" value="1"/>
</dbReference>
<sequence length="309" mass="37132">MTLYDLLELPQTATLQEIKTAYKRLAKRYHPDINKQGADTFVKINNAYAVLSDTTQKAEYDAMLRFSEFEDRVKRLDFSIKWHEQFMEELQFHHNWDFDFIRNREYTQPTPTNNKYSSFLDKDVSLAFYQLYSKGKLDFDLEDTLLRRHSIKQAFLKGKKLNDVLKEQYNYLGWLEAKRYFNIDVEIELTPKEVREGGVVNLPLKIKVISNNYPGQMWYELNKNYSFRLLWDIKNGEVAEFFGKGNRALGWRGDLIVRMRIVDKIKKRLRIFSSHFEQDKTKLWFLVPQDKQDNPNKWVFDYKTHEFIV</sequence>
<dbReference type="PRINTS" id="PR00625">
    <property type="entry name" value="JDOMAIN"/>
</dbReference>
<dbReference type="PaxDb" id="722438-MPNE_0002"/>
<dbReference type="SMART" id="SM00271">
    <property type="entry name" value="DnaJ"/>
    <property type="match status" value="1"/>
</dbReference>
<dbReference type="eggNOG" id="COG0484">
    <property type="taxonomic scope" value="Bacteria"/>
</dbReference>